<dbReference type="EMBL" id="LAZR01023225">
    <property type="protein sequence ID" value="KKL79250.1"/>
    <property type="molecule type" value="Genomic_DNA"/>
</dbReference>
<accession>A0A0F9HC60</accession>
<gene>
    <name evidence="1" type="ORF">LCGC14_2016720</name>
</gene>
<evidence type="ECO:0000313" key="1">
    <source>
        <dbReference type="EMBL" id="KKL79250.1"/>
    </source>
</evidence>
<proteinExistence type="predicted"/>
<reference evidence="1" key="1">
    <citation type="journal article" date="2015" name="Nature">
        <title>Complex archaea that bridge the gap between prokaryotes and eukaryotes.</title>
        <authorList>
            <person name="Spang A."/>
            <person name="Saw J.H."/>
            <person name="Jorgensen S.L."/>
            <person name="Zaremba-Niedzwiedzka K."/>
            <person name="Martijn J."/>
            <person name="Lind A.E."/>
            <person name="van Eijk R."/>
            <person name="Schleper C."/>
            <person name="Guy L."/>
            <person name="Ettema T.J."/>
        </authorList>
    </citation>
    <scope>NUCLEOTIDE SEQUENCE</scope>
</reference>
<comment type="caution">
    <text evidence="1">The sequence shown here is derived from an EMBL/GenBank/DDBJ whole genome shotgun (WGS) entry which is preliminary data.</text>
</comment>
<protein>
    <submittedName>
        <fullName evidence="1">Uncharacterized protein</fullName>
    </submittedName>
</protein>
<name>A0A0F9HC60_9ZZZZ</name>
<organism evidence="1">
    <name type="scientific">marine sediment metagenome</name>
    <dbReference type="NCBI Taxonomy" id="412755"/>
    <lineage>
        <taxon>unclassified sequences</taxon>
        <taxon>metagenomes</taxon>
        <taxon>ecological metagenomes</taxon>
    </lineage>
</organism>
<sequence length="390" mass="44810">MEILEYPDKLRMYNAVLVRANKTVEDTIKVGDKELFKDYTFDKYKSKKIYAEVVAVPFAIRPTRNHQTDHEWPKGTQSFGGDVIQLQIHAYQNVIRRRLQEKETKEFTKKYRSGPYEPEFTRNNEQSMLASAGDTAWFHYLALSDESYMGQDLKQNRYYKVPYEVIFCFTNDNVVKMANGFLQVEPYWDKDFDEIEVNGTIVRGKLKGNLVVGLLQAPEYLTGKVIKKGACFGSDTRSTIEDGDIILYEKGSEFKNVIQGKEVMLMQQWRIIAKMVGNKFMPVGDYVQITTTKIPPRKIILVDTFKRELGGLMEDVVNVKKDLEYLITPVGEVLAAGENCNYVNASSGKVYFNTSAKVFNLEDTIFLREGDISALWEGDYNIPTELRITI</sequence>
<dbReference type="AlphaFoldDB" id="A0A0F9HC60"/>